<dbReference type="KEGG" id="orn:DV701_09820"/>
<dbReference type="InterPro" id="IPR010281">
    <property type="entry name" value="DUF885"/>
</dbReference>
<keyword evidence="2" id="KW-1185">Reference proteome</keyword>
<dbReference type="EMBL" id="CP031229">
    <property type="protein sequence ID" value="AXH96377.1"/>
    <property type="molecule type" value="Genomic_DNA"/>
</dbReference>
<evidence type="ECO:0000313" key="2">
    <source>
        <dbReference type="Proteomes" id="UP000253790"/>
    </source>
</evidence>
<dbReference type="OrthoDB" id="9760040at2"/>
<dbReference type="Pfam" id="PF05960">
    <property type="entry name" value="DUF885"/>
    <property type="match status" value="1"/>
</dbReference>
<protein>
    <submittedName>
        <fullName evidence="1">DUF885 domain-containing protein</fullName>
    </submittedName>
</protein>
<proteinExistence type="predicted"/>
<dbReference type="AlphaFoldDB" id="A0A345NMW9"/>
<reference evidence="1 2" key="1">
    <citation type="submission" date="2018-07" db="EMBL/GenBank/DDBJ databases">
        <title>Complete genome sequencing of Ornithinimicrobium sp. AMA3305.</title>
        <authorList>
            <person name="Bae J.-W."/>
        </authorList>
    </citation>
    <scope>NUCLEOTIDE SEQUENCE [LARGE SCALE GENOMIC DNA]</scope>
    <source>
        <strain evidence="1 2">AMA3305</strain>
    </source>
</reference>
<accession>A0A345NMW9</accession>
<evidence type="ECO:0000313" key="1">
    <source>
        <dbReference type="EMBL" id="AXH96377.1"/>
    </source>
</evidence>
<dbReference type="PANTHER" id="PTHR33361:SF2">
    <property type="entry name" value="DUF885 DOMAIN-CONTAINING PROTEIN"/>
    <property type="match status" value="1"/>
</dbReference>
<name>A0A345NMW9_9MICO</name>
<dbReference type="PANTHER" id="PTHR33361">
    <property type="entry name" value="GLR0591 PROTEIN"/>
    <property type="match status" value="1"/>
</dbReference>
<organism evidence="1 2">
    <name type="scientific">Ornithinimicrobium avium</name>
    <dbReference type="NCBI Taxonomy" id="2283195"/>
    <lineage>
        <taxon>Bacteria</taxon>
        <taxon>Bacillati</taxon>
        <taxon>Actinomycetota</taxon>
        <taxon>Actinomycetes</taxon>
        <taxon>Micrococcales</taxon>
        <taxon>Ornithinimicrobiaceae</taxon>
        <taxon>Ornithinimicrobium</taxon>
    </lineage>
</organism>
<gene>
    <name evidence="1" type="ORF">DV701_09820</name>
</gene>
<sequence length="566" mass="63778">MSESSAQDRFVAIYTEEWAWRERELGRQPRWISGELEPFLPDVSPPAQERRAAHWSCVRDQVLQIDPSELSQRARSDRKVYLYQLDTFLAQHKNRMFEAPINSDTAFWQDILDAARRHYPTPASVEGYLELLDGVPRHFQAHIANMRAGLARGFAPPRITMAGRDATARTVAEARSAADTDLHLPVGRYRGTDADRVAQHIGPQLERVLEEQVLPAFRELAAFLADDYFPHLPLEISATKNWGEEFYRDQVREFATLDLTPEQVHQAGLDAVAEITARMGEVAHEAGFDGDAPAMLAHMRTDPSFYVDTPQALLKEAAWHAKKFDGVVHQYFGRVPRQRFAIIEPPADLAPFYTFGRGGVDHYVLNTYSLPDRPLFSLPALTLHEAAPGHAFQIPYALEMTDLPPFRRFFYNSAYGEGWALYGEHLGVEMGMYTTPFETMGMLSYQMWRAVRLVVDPGIHALGWTRQQAIDYLAANTAIGMHEVVTEIDRYISWPGQAVAYYLGKTTILQARQRAEAALGDDFDLRAFHDLVLSLGAVPLEVLDDEVDAFVRDGGRSPFASKEAAA</sequence>
<dbReference type="Proteomes" id="UP000253790">
    <property type="component" value="Chromosome"/>
</dbReference>
<dbReference type="RefSeq" id="WP_114928142.1">
    <property type="nucleotide sequence ID" value="NZ_CP031229.1"/>
</dbReference>